<accession>A0A1M6PKX3</accession>
<keyword evidence="5" id="KW-0233">DNA recombination</keyword>
<evidence type="ECO:0000313" key="11">
    <source>
        <dbReference type="Proteomes" id="UP000184395"/>
    </source>
</evidence>
<dbReference type="CDD" id="cd03768">
    <property type="entry name" value="SR_ResInv"/>
    <property type="match status" value="1"/>
</dbReference>
<evidence type="ECO:0000256" key="3">
    <source>
        <dbReference type="ARBA" id="ARBA00023100"/>
    </source>
</evidence>
<sequence length="193" mass="21008">MKVGYARVSTEEQNLALQKDALMRAGCDKLFADQGISGAQFCRPGLNKALATMSAGDTLVVWRLDRLGRSLGKLIDLIGQLGKRKIGFISLNESIDTTSAGGVLMFHMMAALSEFERRLISERTRAGMEAARAHGKNFGRKPSLTPAQRSQAVALFETTPISEIARKFNVHPRTVKRAIETSSASAPKSQCNN</sequence>
<dbReference type="STRING" id="169427.SAMN05192548_101331"/>
<dbReference type="PANTHER" id="PTHR30461">
    <property type="entry name" value="DNA-INVERTASE FROM LAMBDOID PROPHAGE"/>
    <property type="match status" value="1"/>
</dbReference>
<dbReference type="GO" id="GO:0003677">
    <property type="term" value="F:DNA binding"/>
    <property type="evidence" value="ECO:0007669"/>
    <property type="project" value="UniProtKB-KW"/>
</dbReference>
<dbReference type="InterPro" id="IPR036162">
    <property type="entry name" value="Resolvase-like_N_sf"/>
</dbReference>
<dbReference type="Gene3D" id="3.40.50.1390">
    <property type="entry name" value="Resolvase, N-terminal catalytic domain"/>
    <property type="match status" value="1"/>
</dbReference>
<evidence type="ECO:0000313" key="10">
    <source>
        <dbReference type="EMBL" id="SHK08535.1"/>
    </source>
</evidence>
<dbReference type="GO" id="GO:0000150">
    <property type="term" value="F:DNA strand exchange activity"/>
    <property type="evidence" value="ECO:0007669"/>
    <property type="project" value="UniProtKB-KW"/>
</dbReference>
<keyword evidence="3" id="KW-0230">DNA invertase</keyword>
<evidence type="ECO:0000259" key="8">
    <source>
        <dbReference type="PROSITE" id="PS51736"/>
    </source>
</evidence>
<dbReference type="GO" id="GO:0015074">
    <property type="term" value="P:DNA integration"/>
    <property type="evidence" value="ECO:0007669"/>
    <property type="project" value="UniProtKB-KW"/>
</dbReference>
<dbReference type="PROSITE" id="PS00398">
    <property type="entry name" value="RECOMBINASES_2"/>
    <property type="match status" value="1"/>
</dbReference>
<dbReference type="OrthoDB" id="8585334at2"/>
<dbReference type="InterPro" id="IPR006118">
    <property type="entry name" value="Recombinase_CS"/>
</dbReference>
<gene>
    <name evidence="9" type="ORF">J2804_000109</name>
    <name evidence="10" type="ORF">SAMN05192548_101331</name>
</gene>
<proteinExistence type="inferred from homology"/>
<dbReference type="InterPro" id="IPR006119">
    <property type="entry name" value="Resolv_N"/>
</dbReference>
<dbReference type="EMBL" id="JAVDRP010000001">
    <property type="protein sequence ID" value="MDR6406721.1"/>
    <property type="molecule type" value="Genomic_DNA"/>
</dbReference>
<protein>
    <submittedName>
        <fullName evidence="9 10">Site-specific DNA recombinase</fullName>
    </submittedName>
</protein>
<organism evidence="10 11">
    <name type="scientific">Paraburkholderia terricola</name>
    <dbReference type="NCBI Taxonomy" id="169427"/>
    <lineage>
        <taxon>Bacteria</taxon>
        <taxon>Pseudomonadati</taxon>
        <taxon>Pseudomonadota</taxon>
        <taxon>Betaproteobacteria</taxon>
        <taxon>Burkholderiales</taxon>
        <taxon>Burkholderiaceae</taxon>
        <taxon>Paraburkholderia</taxon>
    </lineage>
</organism>
<dbReference type="SUPFAM" id="SSF53041">
    <property type="entry name" value="Resolvase-like"/>
    <property type="match status" value="1"/>
</dbReference>
<keyword evidence="12" id="KW-1185">Reference proteome</keyword>
<dbReference type="EMBL" id="FRAB01000013">
    <property type="protein sequence ID" value="SHK08535.1"/>
    <property type="molecule type" value="Genomic_DNA"/>
</dbReference>
<evidence type="ECO:0000256" key="1">
    <source>
        <dbReference type="ARBA" id="ARBA00009913"/>
    </source>
</evidence>
<comment type="similarity">
    <text evidence="1">Belongs to the site-specific recombinase resolvase family.</text>
</comment>
<evidence type="ECO:0000313" key="12">
    <source>
        <dbReference type="Proteomes" id="UP001264340"/>
    </source>
</evidence>
<evidence type="ECO:0000256" key="4">
    <source>
        <dbReference type="ARBA" id="ARBA00023125"/>
    </source>
</evidence>
<dbReference type="FunFam" id="3.40.50.1390:FF:000001">
    <property type="entry name" value="DNA recombinase"/>
    <property type="match status" value="1"/>
</dbReference>
<dbReference type="CDD" id="cd00569">
    <property type="entry name" value="HTH_Hin_like"/>
    <property type="match status" value="1"/>
</dbReference>
<feature type="active site" description="O-(5'-phospho-DNA)-serine intermediate" evidence="6 7">
    <location>
        <position position="9"/>
    </location>
</feature>
<dbReference type="Proteomes" id="UP001264340">
    <property type="component" value="Unassembled WGS sequence"/>
</dbReference>
<dbReference type="PROSITE" id="PS51736">
    <property type="entry name" value="RECOMBINASES_3"/>
    <property type="match status" value="1"/>
</dbReference>
<dbReference type="Pfam" id="PF00239">
    <property type="entry name" value="Resolvase"/>
    <property type="match status" value="1"/>
</dbReference>
<feature type="domain" description="Resolvase/invertase-type recombinase catalytic" evidence="8">
    <location>
        <begin position="1"/>
        <end position="135"/>
    </location>
</feature>
<keyword evidence="2" id="KW-0229">DNA integration</keyword>
<dbReference type="RefSeq" id="WP_073429178.1">
    <property type="nucleotide sequence ID" value="NZ_CADFGY010000015.1"/>
</dbReference>
<name>A0A1M6PKX3_9BURK</name>
<keyword evidence="4" id="KW-0238">DNA-binding</keyword>
<evidence type="ECO:0000256" key="6">
    <source>
        <dbReference type="PIRSR" id="PIRSR606118-50"/>
    </source>
</evidence>
<evidence type="ECO:0000313" key="9">
    <source>
        <dbReference type="EMBL" id="MDR6406721.1"/>
    </source>
</evidence>
<dbReference type="PANTHER" id="PTHR30461:SF2">
    <property type="entry name" value="SERINE RECOMBINASE PINE-RELATED"/>
    <property type="match status" value="1"/>
</dbReference>
<reference evidence="9 12" key="2">
    <citation type="submission" date="2023-07" db="EMBL/GenBank/DDBJ databases">
        <title>Sorghum-associated microbial communities from plants grown in Nebraska, USA.</title>
        <authorList>
            <person name="Schachtman D."/>
        </authorList>
    </citation>
    <scope>NUCLEOTIDE SEQUENCE [LARGE SCALE GENOMIC DNA]</scope>
    <source>
        <strain evidence="9 12">DS1316</strain>
    </source>
</reference>
<dbReference type="AlphaFoldDB" id="A0A1M6PKX3"/>
<dbReference type="Proteomes" id="UP000184395">
    <property type="component" value="Unassembled WGS sequence"/>
</dbReference>
<dbReference type="SMART" id="SM00857">
    <property type="entry name" value="Resolvase"/>
    <property type="match status" value="1"/>
</dbReference>
<dbReference type="PROSITE" id="PS00397">
    <property type="entry name" value="RECOMBINASES_1"/>
    <property type="match status" value="1"/>
</dbReference>
<evidence type="ECO:0000256" key="5">
    <source>
        <dbReference type="ARBA" id="ARBA00023172"/>
    </source>
</evidence>
<dbReference type="InterPro" id="IPR050639">
    <property type="entry name" value="SSR_resolvase"/>
</dbReference>
<evidence type="ECO:0000256" key="7">
    <source>
        <dbReference type="PROSITE-ProRule" id="PRU10137"/>
    </source>
</evidence>
<evidence type="ECO:0000256" key="2">
    <source>
        <dbReference type="ARBA" id="ARBA00022908"/>
    </source>
</evidence>
<reference evidence="10 11" key="1">
    <citation type="submission" date="2016-11" db="EMBL/GenBank/DDBJ databases">
        <authorList>
            <person name="Jaros S."/>
            <person name="Januszkiewicz K."/>
            <person name="Wedrychowicz H."/>
        </authorList>
    </citation>
    <scope>NUCLEOTIDE SEQUENCE [LARGE SCALE GENOMIC DNA]</scope>
    <source>
        <strain evidence="10 11">LMG 20594</strain>
    </source>
</reference>